<sequence>MNRDLAIRSIGISLLGMFVGFVLLFFSVNFGQRRAENWLGARGGASPEEYAVVVEQSISVFIVLGGVILAASLLWAVLLSVKYPEMIRNQQTNEQVNEQTKA</sequence>
<dbReference type="Proteomes" id="UP001595817">
    <property type="component" value="Unassembled WGS sequence"/>
</dbReference>
<evidence type="ECO:0000313" key="2">
    <source>
        <dbReference type="EMBL" id="MFC4410062.1"/>
    </source>
</evidence>
<reference evidence="3" key="1">
    <citation type="journal article" date="2019" name="Int. J. Syst. Evol. Microbiol.">
        <title>The Global Catalogue of Microorganisms (GCM) 10K type strain sequencing project: providing services to taxonomists for standard genome sequencing and annotation.</title>
        <authorList>
            <consortium name="The Broad Institute Genomics Platform"/>
            <consortium name="The Broad Institute Genome Sequencing Center for Infectious Disease"/>
            <person name="Wu L."/>
            <person name="Ma J."/>
        </authorList>
    </citation>
    <scope>NUCLEOTIDE SEQUENCE [LARGE SCALE GENOMIC DNA]</scope>
    <source>
        <strain evidence="3">CCUG 59778</strain>
    </source>
</reference>
<comment type="caution">
    <text evidence="2">The sequence shown here is derived from an EMBL/GenBank/DDBJ whole genome shotgun (WGS) entry which is preliminary data.</text>
</comment>
<evidence type="ECO:0000313" key="3">
    <source>
        <dbReference type="Proteomes" id="UP001595817"/>
    </source>
</evidence>
<name>A0ABV8X713_9LACT</name>
<dbReference type="RefSeq" id="WP_378153485.1">
    <property type="nucleotide sequence ID" value="NZ_JBHSEC010000007.1"/>
</dbReference>
<keyword evidence="3" id="KW-1185">Reference proteome</keyword>
<protein>
    <submittedName>
        <fullName evidence="2">Uncharacterized protein</fullName>
    </submittedName>
</protein>
<evidence type="ECO:0000256" key="1">
    <source>
        <dbReference type="SAM" id="Phobius"/>
    </source>
</evidence>
<proteinExistence type="predicted"/>
<accession>A0ABV8X713</accession>
<gene>
    <name evidence="2" type="ORF">ACFOZY_06375</name>
</gene>
<organism evidence="2 3">
    <name type="scientific">Chungangia koreensis</name>
    <dbReference type="NCBI Taxonomy" id="752657"/>
    <lineage>
        <taxon>Bacteria</taxon>
        <taxon>Bacillati</taxon>
        <taxon>Bacillota</taxon>
        <taxon>Bacilli</taxon>
        <taxon>Lactobacillales</taxon>
        <taxon>Chungangia</taxon>
    </lineage>
</organism>
<keyword evidence="1" id="KW-0472">Membrane</keyword>
<keyword evidence="1" id="KW-1133">Transmembrane helix</keyword>
<feature type="transmembrane region" description="Helical" evidence="1">
    <location>
        <begin position="58"/>
        <end position="81"/>
    </location>
</feature>
<keyword evidence="1" id="KW-0812">Transmembrane</keyword>
<feature type="transmembrane region" description="Helical" evidence="1">
    <location>
        <begin position="12"/>
        <end position="30"/>
    </location>
</feature>
<dbReference type="EMBL" id="JBHSEC010000007">
    <property type="protein sequence ID" value="MFC4410062.1"/>
    <property type="molecule type" value="Genomic_DNA"/>
</dbReference>